<evidence type="ECO:0000313" key="5">
    <source>
        <dbReference type="EMBL" id="GAA4447621.1"/>
    </source>
</evidence>
<evidence type="ECO:0000256" key="1">
    <source>
        <dbReference type="ARBA" id="ARBA00023015"/>
    </source>
</evidence>
<dbReference type="PROSITE" id="PS50943">
    <property type="entry name" value="HTH_CROC1"/>
    <property type="match status" value="1"/>
</dbReference>
<evidence type="ECO:0000259" key="4">
    <source>
        <dbReference type="PROSITE" id="PS50943"/>
    </source>
</evidence>
<dbReference type="Gene3D" id="1.10.260.40">
    <property type="entry name" value="lambda repressor-like DNA-binding domains"/>
    <property type="match status" value="1"/>
</dbReference>
<proteinExistence type="predicted"/>
<evidence type="ECO:0000256" key="2">
    <source>
        <dbReference type="ARBA" id="ARBA00023125"/>
    </source>
</evidence>
<keyword evidence="6" id="KW-1185">Reference proteome</keyword>
<accession>A0ABP8ME27</accession>
<dbReference type="EMBL" id="BAABEY010000036">
    <property type="protein sequence ID" value="GAA4447621.1"/>
    <property type="molecule type" value="Genomic_DNA"/>
</dbReference>
<name>A0ABP8ME27_9BACT</name>
<comment type="caution">
    <text evidence="5">The sequence shown here is derived from an EMBL/GenBank/DDBJ whole genome shotgun (WGS) entry which is preliminary data.</text>
</comment>
<keyword evidence="3" id="KW-0804">Transcription</keyword>
<dbReference type="Proteomes" id="UP001501508">
    <property type="component" value="Unassembled WGS sequence"/>
</dbReference>
<dbReference type="SUPFAM" id="SSF47413">
    <property type="entry name" value="lambda repressor-like DNA-binding domains"/>
    <property type="match status" value="1"/>
</dbReference>
<dbReference type="InterPro" id="IPR050807">
    <property type="entry name" value="TransReg_Diox_bact_type"/>
</dbReference>
<gene>
    <name evidence="5" type="ORF">GCM10023091_42870</name>
</gene>
<dbReference type="CDD" id="cd00093">
    <property type="entry name" value="HTH_XRE"/>
    <property type="match status" value="1"/>
</dbReference>
<protein>
    <recommendedName>
        <fullName evidence="4">HTH cro/C1-type domain-containing protein</fullName>
    </recommendedName>
</protein>
<dbReference type="PANTHER" id="PTHR46797:SF23">
    <property type="entry name" value="HTH-TYPE TRANSCRIPTIONAL REGULATOR SUTR"/>
    <property type="match status" value="1"/>
</dbReference>
<organism evidence="5 6">
    <name type="scientific">Ravibacter arvi</name>
    <dbReference type="NCBI Taxonomy" id="2051041"/>
    <lineage>
        <taxon>Bacteria</taxon>
        <taxon>Pseudomonadati</taxon>
        <taxon>Bacteroidota</taxon>
        <taxon>Cytophagia</taxon>
        <taxon>Cytophagales</taxon>
        <taxon>Spirosomataceae</taxon>
        <taxon>Ravibacter</taxon>
    </lineage>
</organism>
<dbReference type="SMART" id="SM00530">
    <property type="entry name" value="HTH_XRE"/>
    <property type="match status" value="1"/>
</dbReference>
<dbReference type="Pfam" id="PF01381">
    <property type="entry name" value="HTH_3"/>
    <property type="match status" value="1"/>
</dbReference>
<evidence type="ECO:0000313" key="6">
    <source>
        <dbReference type="Proteomes" id="UP001501508"/>
    </source>
</evidence>
<dbReference type="InterPro" id="IPR010982">
    <property type="entry name" value="Lambda_DNA-bd_dom_sf"/>
</dbReference>
<dbReference type="PANTHER" id="PTHR46797">
    <property type="entry name" value="HTH-TYPE TRANSCRIPTIONAL REGULATOR"/>
    <property type="match status" value="1"/>
</dbReference>
<evidence type="ECO:0000256" key="3">
    <source>
        <dbReference type="ARBA" id="ARBA00023163"/>
    </source>
</evidence>
<dbReference type="RefSeq" id="WP_345033001.1">
    <property type="nucleotide sequence ID" value="NZ_BAABEY010000036.1"/>
</dbReference>
<keyword evidence="2" id="KW-0238">DNA-binding</keyword>
<reference evidence="6" key="1">
    <citation type="journal article" date="2019" name="Int. J. Syst. Evol. Microbiol.">
        <title>The Global Catalogue of Microorganisms (GCM) 10K type strain sequencing project: providing services to taxonomists for standard genome sequencing and annotation.</title>
        <authorList>
            <consortium name="The Broad Institute Genomics Platform"/>
            <consortium name="The Broad Institute Genome Sequencing Center for Infectious Disease"/>
            <person name="Wu L."/>
            <person name="Ma J."/>
        </authorList>
    </citation>
    <scope>NUCLEOTIDE SEQUENCE [LARGE SCALE GENOMIC DNA]</scope>
    <source>
        <strain evidence="6">JCM 31920</strain>
    </source>
</reference>
<dbReference type="InterPro" id="IPR001387">
    <property type="entry name" value="Cro/C1-type_HTH"/>
</dbReference>
<sequence length="119" mass="13696">MKSFEYVPERIRLARQAKGLSQENMADALHISTTAYGDLERGKTELTLSRLASVCAILEIPIAQLLSPDQQKQAEAEWLKEENRRLHRENMELTFKNELLQDRLKKLLAAGSERERIGF</sequence>
<keyword evidence="1" id="KW-0805">Transcription regulation</keyword>
<feature type="domain" description="HTH cro/C1-type" evidence="4">
    <location>
        <begin position="11"/>
        <end position="65"/>
    </location>
</feature>